<feature type="compositionally biased region" description="Low complexity" evidence="10">
    <location>
        <begin position="294"/>
        <end position="314"/>
    </location>
</feature>
<dbReference type="AlphaFoldDB" id="A0A913ZLU5"/>
<feature type="domain" description="IRS-type PTB" evidence="12">
    <location>
        <begin position="128"/>
        <end position="232"/>
    </location>
</feature>
<keyword evidence="6" id="KW-0221">Differentiation</keyword>
<keyword evidence="14" id="KW-1185">Reference proteome</keyword>
<evidence type="ECO:0000256" key="1">
    <source>
        <dbReference type="ARBA" id="ARBA00011440"/>
    </source>
</evidence>
<dbReference type="Gene3D" id="2.30.29.30">
    <property type="entry name" value="Pleckstrin-homology domain (PH domain)/Phosphotyrosine-binding domain (PTB)"/>
    <property type="match status" value="2"/>
</dbReference>
<evidence type="ECO:0000259" key="12">
    <source>
        <dbReference type="PROSITE" id="PS51064"/>
    </source>
</evidence>
<reference evidence="13" key="1">
    <citation type="submission" date="2022-11" db="UniProtKB">
        <authorList>
            <consortium name="EnsemblMetazoa"/>
        </authorList>
    </citation>
    <scope>IDENTIFICATION</scope>
</reference>
<dbReference type="CDD" id="cd01204">
    <property type="entry name" value="PTB_IRS"/>
    <property type="match status" value="1"/>
</dbReference>
<feature type="compositionally biased region" description="Pro residues" evidence="10">
    <location>
        <begin position="532"/>
        <end position="542"/>
    </location>
</feature>
<comment type="subunit">
    <text evidence="1">Bindings to phosphatidylinositol 3-kinase and SHP2.</text>
</comment>
<keyword evidence="3" id="KW-0597">Phosphoprotein</keyword>
<feature type="compositionally biased region" description="Polar residues" evidence="10">
    <location>
        <begin position="949"/>
        <end position="970"/>
    </location>
</feature>
<feature type="region of interest" description="Disordered" evidence="10">
    <location>
        <begin position="228"/>
        <end position="472"/>
    </location>
</feature>
<evidence type="ECO:0000313" key="13">
    <source>
        <dbReference type="EnsemblMetazoa" id="XP_038052031.1"/>
    </source>
</evidence>
<dbReference type="EnsemblMetazoa" id="XM_038196103.1">
    <property type="protein sequence ID" value="XP_038052031.1"/>
    <property type="gene ID" value="LOC119724842"/>
</dbReference>
<dbReference type="PRINTS" id="PR00628">
    <property type="entry name" value="INSULINRSI"/>
</dbReference>
<feature type="region of interest" description="Disordered" evidence="10">
    <location>
        <begin position="528"/>
        <end position="654"/>
    </location>
</feature>
<name>A0A913ZLU5_PATMI</name>
<dbReference type="SUPFAM" id="SSF50729">
    <property type="entry name" value="PH domain-like"/>
    <property type="match status" value="2"/>
</dbReference>
<feature type="compositionally biased region" description="Basic and acidic residues" evidence="10">
    <location>
        <begin position="1025"/>
        <end position="1034"/>
    </location>
</feature>
<evidence type="ECO:0000256" key="5">
    <source>
        <dbReference type="ARBA" id="ARBA00022737"/>
    </source>
</evidence>
<dbReference type="InterPro" id="IPR039011">
    <property type="entry name" value="IRS"/>
</dbReference>
<feature type="compositionally biased region" description="Polar residues" evidence="10">
    <location>
        <begin position="454"/>
        <end position="465"/>
    </location>
</feature>
<feature type="compositionally biased region" description="Low complexity" evidence="10">
    <location>
        <begin position="705"/>
        <end position="719"/>
    </location>
</feature>
<feature type="compositionally biased region" description="Low complexity" evidence="10">
    <location>
        <begin position="978"/>
        <end position="989"/>
    </location>
</feature>
<feature type="compositionally biased region" description="Low complexity" evidence="10">
    <location>
        <begin position="574"/>
        <end position="596"/>
    </location>
</feature>
<evidence type="ECO:0000256" key="9">
    <source>
        <dbReference type="ARBA" id="ARBA00046145"/>
    </source>
</evidence>
<feature type="compositionally biased region" description="Polar residues" evidence="10">
    <location>
        <begin position="238"/>
        <end position="256"/>
    </location>
</feature>
<dbReference type="GO" id="GO:0043548">
    <property type="term" value="F:phosphatidylinositol 3-kinase binding"/>
    <property type="evidence" value="ECO:0007669"/>
    <property type="project" value="TreeGrafter"/>
</dbReference>
<dbReference type="Pfam" id="PF00169">
    <property type="entry name" value="PH"/>
    <property type="match status" value="1"/>
</dbReference>
<sequence>MSSQKENIPGPGDGTDIVKCGYLKKFKTMRKKFFVLRCESSSGPARLEYYDTEKKFRAGALCKRTIDLKTCFNINKKTDSKQKHALSLYTRDDCFVVVAEDENSLNEWLQELLLQQQAENDGMPMPAFEHVWQVTVKPKGLGSSKGLSGNYRLCLTTTTVNLVKMNCENEDLEFSLSAIRRCGHSDCFFFMEVGRQSVTGTGEIWMQVEDTVIAQNIHEASLNAMRSISQQEEEMRPRSQSSGNTSETKPNSTRRQVATLGPSWRTRCESMPAQNRPRVARSRIGSESEESLQEEPSPTSASLGTTGTSSLLSSVIRPRTQSEGEGNHTARIGGSSLLKYGLKTRPRTASEGESHFRSGRTPESPTKARGRFAMPQRTGSGSLRPSSMHRVVQPISNSPPIPNSPLSESPLGVSEDRFLSYPQPLHASDPNLSDEFPGYGTSPSDHLLARFSGSGRSRTPDSPTRTPIREESVEFTDEYMNMAPSGASKAVLTVPVPTRQPLHHRTMNTQGRSPSPEHVYALLQPIHLTISPPSPQSPPSPPSGVHCSPPSPLHFPPPAPPDEDQSYMSMTPMSRSGSRGSSGYAPPTQAPPQLTQRSASVSGRLMTVPPSQDEGYMMMAPRKAAQKRGSTGSREALKRGNTTEGRDGLKPPTADIDQAYTMMQPIPKHHGNSTVHDGTATKASGIAGNVPKAPTANSHREGKSRGSFSSPSSTKPLSFEAKMKPSEILVRSMSDSKEPILDTYMTMAFQPKNSKPKSPEIAKPGNVSPSLDNIDENDNPKSSYVNVSLPEASPKPKQPDSDYTFMVPSSRPANTRKDSDKGQSQSAVESLLKGSRKAEASRGSEYMNVDFSKGGVPGGELPVRPVPPIPARVPAGKREDGEYMNVEPGLGVRPHSPRSPTSPPVLPQRVVLPPRNPSTPPSLSPSLSGNGAGRRAADLKTGMEDLNLNEGSSPTSIGSAGSLTSGNKSCEPSPGPPSRHSSCRSSQTSLADRELNYIDVDIGQPDANSAPITLERRARSPFTRRAAEEDKSDKPTNYATIDFTKSEGLRSATTTRENRPL</sequence>
<dbReference type="PANTHER" id="PTHR10614:SF13">
    <property type="entry name" value="INSULIN RECEPTOR SUBSTRATE 1"/>
    <property type="match status" value="1"/>
</dbReference>
<dbReference type="GO" id="GO:0005886">
    <property type="term" value="C:plasma membrane"/>
    <property type="evidence" value="ECO:0007669"/>
    <property type="project" value="TreeGrafter"/>
</dbReference>
<dbReference type="InterPro" id="IPR001849">
    <property type="entry name" value="PH_domain"/>
</dbReference>
<dbReference type="GO" id="GO:0048477">
    <property type="term" value="P:oogenesis"/>
    <property type="evidence" value="ECO:0007669"/>
    <property type="project" value="UniProtKB-KW"/>
</dbReference>
<evidence type="ECO:0000313" key="14">
    <source>
        <dbReference type="Proteomes" id="UP000887568"/>
    </source>
</evidence>
<dbReference type="RefSeq" id="XP_038052031.1">
    <property type="nucleotide sequence ID" value="XM_038196103.1"/>
</dbReference>
<accession>A0A913ZLU5</accession>
<dbReference type="PROSITE" id="PS50003">
    <property type="entry name" value="PH_DOMAIN"/>
    <property type="match status" value="1"/>
</dbReference>
<dbReference type="Pfam" id="PF02174">
    <property type="entry name" value="IRS"/>
    <property type="match status" value="1"/>
</dbReference>
<evidence type="ECO:0000256" key="2">
    <source>
        <dbReference type="ARBA" id="ARBA00015710"/>
    </source>
</evidence>
<evidence type="ECO:0000256" key="6">
    <source>
        <dbReference type="ARBA" id="ARBA00022782"/>
    </source>
</evidence>
<dbReference type="PROSITE" id="PS51064">
    <property type="entry name" value="IRS_PTB"/>
    <property type="match status" value="1"/>
</dbReference>
<dbReference type="GO" id="GO:0005829">
    <property type="term" value="C:cytosol"/>
    <property type="evidence" value="ECO:0007669"/>
    <property type="project" value="TreeGrafter"/>
</dbReference>
<evidence type="ECO:0000256" key="10">
    <source>
        <dbReference type="SAM" id="MobiDB-lite"/>
    </source>
</evidence>
<evidence type="ECO:0000256" key="8">
    <source>
        <dbReference type="ARBA" id="ARBA00033282"/>
    </source>
</evidence>
<proteinExistence type="predicted"/>
<keyword evidence="4" id="KW-0341">Growth regulation</keyword>
<feature type="domain" description="PH" evidence="11">
    <location>
        <begin position="16"/>
        <end position="117"/>
    </location>
</feature>
<keyword evidence="5" id="KW-0677">Repeat</keyword>
<dbReference type="CDD" id="cd01257">
    <property type="entry name" value="PH_IRS"/>
    <property type="match status" value="1"/>
</dbReference>
<dbReference type="Proteomes" id="UP000887568">
    <property type="component" value="Unplaced"/>
</dbReference>
<comment type="function">
    <text evidence="9">Activates phosphatidylinositol 3-kinase when bound to the regulatory p85 subunit. May mediate the control of various cellular processes by insulin-like peptides. When phosphorylated by the insulin receptor binds specifically to various cellular proteins containing SH2 domains. Involved in control of cell proliferation, cell size, and body and organ growth throughout development. Also has a role in a signaling pathway controlling the physiological response required to endure periods of low nutrient conditions. Insulin/insulin-like growth factor (IGF) signaling pathway has a role in regulating aging and is necessary in the ovary for vitellogenic maturation.</text>
</comment>
<dbReference type="GO" id="GO:0005158">
    <property type="term" value="F:insulin receptor binding"/>
    <property type="evidence" value="ECO:0007669"/>
    <property type="project" value="InterPro"/>
</dbReference>
<dbReference type="GeneID" id="119724842"/>
<feature type="compositionally biased region" description="Pro residues" evidence="10">
    <location>
        <begin position="914"/>
        <end position="923"/>
    </location>
</feature>
<dbReference type="InterPro" id="IPR002404">
    <property type="entry name" value="IRS_PTB"/>
</dbReference>
<dbReference type="SMART" id="SM00310">
    <property type="entry name" value="PTBI"/>
    <property type="match status" value="1"/>
</dbReference>
<dbReference type="PANTHER" id="PTHR10614">
    <property type="entry name" value="INSULIN RECEPTOR SUBSTRATE"/>
    <property type="match status" value="1"/>
</dbReference>
<evidence type="ECO:0000256" key="3">
    <source>
        <dbReference type="ARBA" id="ARBA00022553"/>
    </source>
</evidence>
<dbReference type="OrthoDB" id="946068at2759"/>
<feature type="region of interest" description="Disordered" evidence="10">
    <location>
        <begin position="668"/>
        <end position="990"/>
    </location>
</feature>
<dbReference type="SMART" id="SM01244">
    <property type="entry name" value="IRS"/>
    <property type="match status" value="1"/>
</dbReference>
<feature type="region of interest" description="Disordered" evidence="10">
    <location>
        <begin position="1002"/>
        <end position="1061"/>
    </location>
</feature>
<dbReference type="GO" id="GO:0008286">
    <property type="term" value="P:insulin receptor signaling pathway"/>
    <property type="evidence" value="ECO:0007669"/>
    <property type="project" value="InterPro"/>
</dbReference>
<evidence type="ECO:0000256" key="7">
    <source>
        <dbReference type="ARBA" id="ARBA00022943"/>
    </source>
</evidence>
<feature type="compositionally biased region" description="Pro residues" evidence="10">
    <location>
        <begin position="549"/>
        <end position="560"/>
    </location>
</feature>
<protein>
    <recommendedName>
        <fullName evidence="2">Insulin receptor substrate 1</fullName>
    </recommendedName>
    <alternativeName>
        <fullName evidence="8">Protein chico</fullName>
    </alternativeName>
</protein>
<evidence type="ECO:0000256" key="4">
    <source>
        <dbReference type="ARBA" id="ARBA00022604"/>
    </source>
</evidence>
<keyword evidence="7" id="KW-0896">Oogenesis</keyword>
<organism evidence="13 14">
    <name type="scientific">Patiria miniata</name>
    <name type="common">Bat star</name>
    <name type="synonym">Asterina miniata</name>
    <dbReference type="NCBI Taxonomy" id="46514"/>
    <lineage>
        <taxon>Eukaryota</taxon>
        <taxon>Metazoa</taxon>
        <taxon>Echinodermata</taxon>
        <taxon>Eleutherozoa</taxon>
        <taxon>Asterozoa</taxon>
        <taxon>Asteroidea</taxon>
        <taxon>Valvatacea</taxon>
        <taxon>Valvatida</taxon>
        <taxon>Asterinidae</taxon>
        <taxon>Patiria</taxon>
    </lineage>
</organism>
<dbReference type="SMART" id="SM00233">
    <property type="entry name" value="PH"/>
    <property type="match status" value="1"/>
</dbReference>
<dbReference type="InterPro" id="IPR011993">
    <property type="entry name" value="PH-like_dom_sf"/>
</dbReference>
<evidence type="ECO:0000259" key="11">
    <source>
        <dbReference type="PROSITE" id="PS50003"/>
    </source>
</evidence>